<dbReference type="PIRSF" id="PIRSF028763">
    <property type="entry name" value="RNA_pol_Rpc34"/>
    <property type="match status" value="1"/>
</dbReference>
<evidence type="ECO:0000256" key="6">
    <source>
        <dbReference type="PIRNR" id="PIRNR028763"/>
    </source>
</evidence>
<dbReference type="OrthoDB" id="613763at2759"/>
<dbReference type="Proteomes" id="UP000604046">
    <property type="component" value="Unassembled WGS sequence"/>
</dbReference>
<dbReference type="GO" id="GO:0006383">
    <property type="term" value="P:transcription by RNA polymerase III"/>
    <property type="evidence" value="ECO:0007669"/>
    <property type="project" value="UniProtKB-UniRule"/>
</dbReference>
<dbReference type="AlphaFoldDB" id="A0A812P1X4"/>
<organism evidence="7 8">
    <name type="scientific">Symbiodinium natans</name>
    <dbReference type="NCBI Taxonomy" id="878477"/>
    <lineage>
        <taxon>Eukaryota</taxon>
        <taxon>Sar</taxon>
        <taxon>Alveolata</taxon>
        <taxon>Dinophyceae</taxon>
        <taxon>Suessiales</taxon>
        <taxon>Symbiodiniaceae</taxon>
        <taxon>Symbiodinium</taxon>
    </lineage>
</organism>
<dbReference type="Pfam" id="PF05158">
    <property type="entry name" value="RNA_pol_Rpc34"/>
    <property type="match status" value="1"/>
</dbReference>
<keyword evidence="4 6" id="KW-0804">Transcription</keyword>
<protein>
    <recommendedName>
        <fullName evidence="6">DNA-directed RNA polymerase III subunit RPC6</fullName>
        <shortName evidence="6">RNA polymerase III subunit C6</shortName>
    </recommendedName>
</protein>
<evidence type="ECO:0000256" key="3">
    <source>
        <dbReference type="ARBA" id="ARBA00022478"/>
    </source>
</evidence>
<dbReference type="Gene3D" id="1.10.10.10">
    <property type="entry name" value="Winged helix-like DNA-binding domain superfamily/Winged helix DNA-binding domain"/>
    <property type="match status" value="1"/>
</dbReference>
<dbReference type="GO" id="GO:0005654">
    <property type="term" value="C:nucleoplasm"/>
    <property type="evidence" value="ECO:0007669"/>
    <property type="project" value="UniProtKB-ARBA"/>
</dbReference>
<evidence type="ECO:0000313" key="7">
    <source>
        <dbReference type="EMBL" id="CAE7332745.1"/>
    </source>
</evidence>
<comment type="caution">
    <text evidence="7">The sequence shown here is derived from an EMBL/GenBank/DDBJ whole genome shotgun (WGS) entry which is preliminary data.</text>
</comment>
<dbReference type="InterPro" id="IPR016049">
    <property type="entry name" value="RNA_pol_Rpc34-like"/>
</dbReference>
<comment type="similarity">
    <text evidence="2 6">Belongs to the eukaryotic RPC34/RPC39 RNA polymerase subunit family.</text>
</comment>
<evidence type="ECO:0000256" key="5">
    <source>
        <dbReference type="ARBA" id="ARBA00023242"/>
    </source>
</evidence>
<dbReference type="EMBL" id="CAJNDS010002111">
    <property type="protein sequence ID" value="CAE7332745.1"/>
    <property type="molecule type" value="Genomic_DNA"/>
</dbReference>
<dbReference type="SUPFAM" id="SSF46785">
    <property type="entry name" value="Winged helix' DNA-binding domain"/>
    <property type="match status" value="1"/>
</dbReference>
<comment type="function">
    <text evidence="6">DNA-dependent RNA polymerase catalyzes the transcription of DNA into RNA using the four ribonucleoside triphosphates as substrates. Specific peripheric component of RNA polymerase III which synthesizes small RNAs, such as 5S rRNA and tRNAs.</text>
</comment>
<accession>A0A812P1X4</accession>
<proteinExistence type="inferred from homology"/>
<keyword evidence="3 6" id="KW-0240">DNA-directed RNA polymerase</keyword>
<reference evidence="7" key="1">
    <citation type="submission" date="2021-02" db="EMBL/GenBank/DDBJ databases">
        <authorList>
            <person name="Dougan E. K."/>
            <person name="Rhodes N."/>
            <person name="Thang M."/>
            <person name="Chan C."/>
        </authorList>
    </citation>
    <scope>NUCLEOTIDE SEQUENCE</scope>
</reference>
<dbReference type="PANTHER" id="PTHR12780">
    <property type="entry name" value="RNA POLYMERASE III DNA DIRECTED , 39KD SUBUNIT-RELATED"/>
    <property type="match status" value="1"/>
</dbReference>
<dbReference type="InterPro" id="IPR036390">
    <property type="entry name" value="WH_DNA-bd_sf"/>
</dbReference>
<comment type="subcellular location">
    <subcellularLocation>
        <location evidence="1 6">Nucleus</location>
    </subcellularLocation>
</comment>
<keyword evidence="5 6" id="KW-0539">Nucleus</keyword>
<keyword evidence="8" id="KW-1185">Reference proteome</keyword>
<dbReference type="GO" id="GO:0005737">
    <property type="term" value="C:cytoplasm"/>
    <property type="evidence" value="ECO:0007669"/>
    <property type="project" value="UniProtKB-ARBA"/>
</dbReference>
<dbReference type="FunFam" id="1.10.10.10:FF:000116">
    <property type="entry name" value="DNA-directed RNA polymerase III subunit RPC6"/>
    <property type="match status" value="1"/>
</dbReference>
<dbReference type="InterPro" id="IPR007832">
    <property type="entry name" value="RNA_pol_Rpc34"/>
</dbReference>
<dbReference type="InterPro" id="IPR036388">
    <property type="entry name" value="WH-like_DNA-bd_sf"/>
</dbReference>
<gene>
    <name evidence="7" type="primary">Polr3f</name>
    <name evidence="7" type="ORF">SNAT2548_LOCUS17403</name>
</gene>
<evidence type="ECO:0000256" key="1">
    <source>
        <dbReference type="ARBA" id="ARBA00004123"/>
    </source>
</evidence>
<name>A0A812P1X4_9DINO</name>
<dbReference type="GO" id="GO:0005666">
    <property type="term" value="C:RNA polymerase III complex"/>
    <property type="evidence" value="ECO:0007669"/>
    <property type="project" value="UniProtKB-UniRule"/>
</dbReference>
<evidence type="ECO:0000256" key="4">
    <source>
        <dbReference type="ARBA" id="ARBA00023163"/>
    </source>
</evidence>
<sequence length="311" mass="35574">MALVQVPNLEEFYQFISERPAGVTFEELARAGWPDKTQATHLANALLTQSRLDIISAGDKIVLKAVAPQLALKLSRLEATTRSVYQQIEKAGDRGAWSKSLKDQTKLQQHTITKAIKELLKQQLIKEVKSVQNRNRKVFMLIDLEPSLEVSGGTWYKDGEFNYSWVETLREYCLAFMDKSPERPVSQADLYRFVMQHPAPQVPTEEDILCIMKTLELDEEVSSIVSAEGHRVFMRRRRRNLEPLDIFAARLPNFLQEAEGEGRLVVPCLCCPLRNECKAGGRVCPEKCEFLTRWLQPLEDPSNEDVPMPDW</sequence>
<evidence type="ECO:0000256" key="2">
    <source>
        <dbReference type="ARBA" id="ARBA00011038"/>
    </source>
</evidence>
<evidence type="ECO:0000313" key="8">
    <source>
        <dbReference type="Proteomes" id="UP000604046"/>
    </source>
</evidence>